<dbReference type="AlphaFoldDB" id="L9X572"/>
<dbReference type="eggNOG" id="ENOG502N64C">
    <property type="taxonomic scope" value="Archaea"/>
</dbReference>
<evidence type="ECO:0000313" key="2">
    <source>
        <dbReference type="EMBL" id="ELY56850.1"/>
    </source>
</evidence>
<feature type="transmembrane region" description="Helical" evidence="1">
    <location>
        <begin position="45"/>
        <end position="70"/>
    </location>
</feature>
<organism evidence="2 3">
    <name type="scientific">Natronococcus amylolyticus DSM 10524</name>
    <dbReference type="NCBI Taxonomy" id="1227497"/>
    <lineage>
        <taxon>Archaea</taxon>
        <taxon>Methanobacteriati</taxon>
        <taxon>Methanobacteriota</taxon>
        <taxon>Stenosarchaea group</taxon>
        <taxon>Halobacteria</taxon>
        <taxon>Halobacteriales</taxon>
        <taxon>Natrialbaceae</taxon>
        <taxon>Natronococcus</taxon>
    </lineage>
</organism>
<accession>L9X572</accession>
<gene>
    <name evidence="2" type="ORF">C491_12625</name>
</gene>
<evidence type="ECO:0000256" key="1">
    <source>
        <dbReference type="SAM" id="Phobius"/>
    </source>
</evidence>
<comment type="caution">
    <text evidence="2">The sequence shown here is derived from an EMBL/GenBank/DDBJ whole genome shotgun (WGS) entry which is preliminary data.</text>
</comment>
<keyword evidence="1" id="KW-1133">Transmembrane helix</keyword>
<feature type="transmembrane region" description="Helical" evidence="1">
    <location>
        <begin position="82"/>
        <end position="105"/>
    </location>
</feature>
<reference evidence="2 3" key="1">
    <citation type="journal article" date="2014" name="PLoS Genet.">
        <title>Phylogenetically driven sequencing of extremely halophilic archaea reveals strategies for static and dynamic osmo-response.</title>
        <authorList>
            <person name="Becker E.A."/>
            <person name="Seitzer P.M."/>
            <person name="Tritt A."/>
            <person name="Larsen D."/>
            <person name="Krusor M."/>
            <person name="Yao A.I."/>
            <person name="Wu D."/>
            <person name="Madern D."/>
            <person name="Eisen J.A."/>
            <person name="Darling A.E."/>
            <person name="Facciotti M.T."/>
        </authorList>
    </citation>
    <scope>NUCLEOTIDE SEQUENCE [LARGE SCALE GENOMIC DNA]</scope>
    <source>
        <strain evidence="2 3">DSM 10524</strain>
    </source>
</reference>
<feature type="transmembrane region" description="Helical" evidence="1">
    <location>
        <begin position="125"/>
        <end position="144"/>
    </location>
</feature>
<sequence length="166" mass="16977">MAAALAAVLFILLSRATEILGGLVQRGDAPGVLPTLGTHEETVVAYGAAVGILDRLVLAAIALGVGYALGRRIDLVREYRRFAVAVAVGSAVGVVLVGTAAQLLWGARSFGDPGVFVRVLEVASLTVRVALPITGYVFAGAALAQLETARGESGPERNGTDRPADA</sequence>
<keyword evidence="1" id="KW-0472">Membrane</keyword>
<proteinExistence type="predicted"/>
<dbReference type="STRING" id="1227497.C491_12625"/>
<keyword evidence="1" id="KW-0812">Transmembrane</keyword>
<protein>
    <submittedName>
        <fullName evidence="2">Uncharacterized protein</fullName>
    </submittedName>
</protein>
<name>L9X572_9EURY</name>
<dbReference type="Proteomes" id="UP000011688">
    <property type="component" value="Unassembled WGS sequence"/>
</dbReference>
<keyword evidence="3" id="KW-1185">Reference proteome</keyword>
<dbReference type="EMBL" id="AOIB01000026">
    <property type="protein sequence ID" value="ELY56850.1"/>
    <property type="molecule type" value="Genomic_DNA"/>
</dbReference>
<evidence type="ECO:0000313" key="3">
    <source>
        <dbReference type="Proteomes" id="UP000011688"/>
    </source>
</evidence>